<comment type="caution">
    <text evidence="2">The sequence shown here is derived from an EMBL/GenBank/DDBJ whole genome shotgun (WGS) entry which is preliminary data.</text>
</comment>
<evidence type="ECO:0000313" key="3">
    <source>
        <dbReference type="Proteomes" id="UP000036867"/>
    </source>
</evidence>
<dbReference type="RefSeq" id="WP_053416327.1">
    <property type="nucleotide sequence ID" value="NZ_JBNNTJ010000003.1"/>
</dbReference>
<evidence type="ECO:0000313" key="2">
    <source>
        <dbReference type="EMBL" id="KOO52151.1"/>
    </source>
</evidence>
<feature type="signal peptide" evidence="1">
    <location>
        <begin position="1"/>
        <end position="25"/>
    </location>
</feature>
<reference evidence="3" key="1">
    <citation type="submission" date="2015-08" db="EMBL/GenBank/DDBJ databases">
        <title>Fjat-10028 dsm 16317.</title>
        <authorList>
            <person name="Liu B."/>
            <person name="Wang J."/>
            <person name="Zhu Y."/>
            <person name="Liu G."/>
            <person name="Chen Q."/>
            <person name="Chen Z."/>
            <person name="Lan J."/>
            <person name="Che J."/>
            <person name="Ge C."/>
            <person name="Shi H."/>
            <person name="Pan Z."/>
            <person name="Liu X."/>
        </authorList>
    </citation>
    <scope>NUCLEOTIDE SEQUENCE [LARGE SCALE GENOMIC DNA]</scope>
    <source>
        <strain evidence="3">DSM 16317</strain>
    </source>
</reference>
<protein>
    <submittedName>
        <fullName evidence="2">Uncharacterized protein</fullName>
    </submittedName>
</protein>
<proteinExistence type="predicted"/>
<organism evidence="2 3">
    <name type="scientific">Viridibacillus arvi</name>
    <dbReference type="NCBI Taxonomy" id="263475"/>
    <lineage>
        <taxon>Bacteria</taxon>
        <taxon>Bacillati</taxon>
        <taxon>Bacillota</taxon>
        <taxon>Bacilli</taxon>
        <taxon>Bacillales</taxon>
        <taxon>Caryophanaceae</taxon>
        <taxon>Viridibacillus</taxon>
    </lineage>
</organism>
<name>A0A0M0LMC9_9BACL</name>
<dbReference type="AlphaFoldDB" id="A0A0M0LMC9"/>
<dbReference type="GeneID" id="301135855"/>
<accession>A0A0M0LMC9</accession>
<keyword evidence="1" id="KW-0732">Signal</keyword>
<dbReference type="Proteomes" id="UP000036867">
    <property type="component" value="Unassembled WGS sequence"/>
</dbReference>
<dbReference type="EMBL" id="LILB01000001">
    <property type="protein sequence ID" value="KOO52151.1"/>
    <property type="molecule type" value="Genomic_DNA"/>
</dbReference>
<sequence>MKKFLACIFTIILCSTMLSIPNTLAATLYLDNDDPSGKTWSDGTWGYAKSNTGYRGDHRIAYGKKGHVYHWGFNFPGSGKKKIYYAYLSNAAFTNTKAVYYASNLDGTEMYTLGEINQNKAKPGWVKINSAGYTGANLGLAVSTNGSTVGTGADGAKVEY</sequence>
<gene>
    <name evidence="2" type="ORF">AMD00_07025</name>
</gene>
<evidence type="ECO:0000256" key="1">
    <source>
        <dbReference type="SAM" id="SignalP"/>
    </source>
</evidence>
<feature type="chain" id="PRO_5005603445" evidence="1">
    <location>
        <begin position="26"/>
        <end position="160"/>
    </location>
</feature>
<dbReference type="OrthoDB" id="2972326at2"/>
<keyword evidence="3" id="KW-1185">Reference proteome</keyword>